<dbReference type="GeneID" id="18934394"/>
<dbReference type="InParanoid" id="F4R4H1"/>
<dbReference type="AlphaFoldDB" id="F4R4H1"/>
<dbReference type="HOGENOM" id="CLU_839583_0_0_1"/>
<keyword evidence="3" id="KW-1185">Reference proteome</keyword>
<evidence type="ECO:0000256" key="1">
    <source>
        <dbReference type="SAM" id="MobiDB-lite"/>
    </source>
</evidence>
<feature type="region of interest" description="Disordered" evidence="1">
    <location>
        <begin position="144"/>
        <end position="239"/>
    </location>
</feature>
<evidence type="ECO:0000313" key="3">
    <source>
        <dbReference type="Proteomes" id="UP000001072"/>
    </source>
</evidence>
<name>F4R4H1_MELLP</name>
<dbReference type="KEGG" id="mlr:MELLADRAFT_87090"/>
<reference evidence="3" key="1">
    <citation type="journal article" date="2011" name="Proc. Natl. Acad. Sci. U.S.A.">
        <title>Obligate biotrophy features unraveled by the genomic analysis of rust fungi.</title>
        <authorList>
            <person name="Duplessis S."/>
            <person name="Cuomo C.A."/>
            <person name="Lin Y.-C."/>
            <person name="Aerts A."/>
            <person name="Tisserant E."/>
            <person name="Veneault-Fourrey C."/>
            <person name="Joly D.L."/>
            <person name="Hacquard S."/>
            <person name="Amselem J."/>
            <person name="Cantarel B.L."/>
            <person name="Chiu R."/>
            <person name="Coutinho P.M."/>
            <person name="Feau N."/>
            <person name="Field M."/>
            <person name="Frey P."/>
            <person name="Gelhaye E."/>
            <person name="Goldberg J."/>
            <person name="Grabherr M.G."/>
            <person name="Kodira C.D."/>
            <person name="Kohler A."/>
            <person name="Kuees U."/>
            <person name="Lindquist E.A."/>
            <person name="Lucas S.M."/>
            <person name="Mago R."/>
            <person name="Mauceli E."/>
            <person name="Morin E."/>
            <person name="Murat C."/>
            <person name="Pangilinan J.L."/>
            <person name="Park R."/>
            <person name="Pearson M."/>
            <person name="Quesneville H."/>
            <person name="Rouhier N."/>
            <person name="Sakthikumar S."/>
            <person name="Salamov A.A."/>
            <person name="Schmutz J."/>
            <person name="Selles B."/>
            <person name="Shapiro H."/>
            <person name="Tanguay P."/>
            <person name="Tuskan G.A."/>
            <person name="Henrissat B."/>
            <person name="Van de Peer Y."/>
            <person name="Rouze P."/>
            <person name="Ellis J.G."/>
            <person name="Dodds P.N."/>
            <person name="Schein J.E."/>
            <person name="Zhong S."/>
            <person name="Hamelin R.C."/>
            <person name="Grigoriev I.V."/>
            <person name="Szabo L.J."/>
            <person name="Martin F."/>
        </authorList>
    </citation>
    <scope>NUCLEOTIDE SEQUENCE [LARGE SCALE GENOMIC DNA]</scope>
    <source>
        <strain evidence="3">98AG31 / pathotype 3-4-7</strain>
    </source>
</reference>
<dbReference type="VEuPathDB" id="FungiDB:MELLADRAFT_87090"/>
<organism evidence="3">
    <name type="scientific">Melampsora larici-populina (strain 98AG31 / pathotype 3-4-7)</name>
    <name type="common">Poplar leaf rust fungus</name>
    <dbReference type="NCBI Taxonomy" id="747676"/>
    <lineage>
        <taxon>Eukaryota</taxon>
        <taxon>Fungi</taxon>
        <taxon>Dikarya</taxon>
        <taxon>Basidiomycota</taxon>
        <taxon>Pucciniomycotina</taxon>
        <taxon>Pucciniomycetes</taxon>
        <taxon>Pucciniales</taxon>
        <taxon>Melampsoraceae</taxon>
        <taxon>Melampsora</taxon>
    </lineage>
</organism>
<dbReference type="Proteomes" id="UP000001072">
    <property type="component" value="Unassembled WGS sequence"/>
</dbReference>
<feature type="compositionally biased region" description="Pro residues" evidence="1">
    <location>
        <begin position="170"/>
        <end position="181"/>
    </location>
</feature>
<accession>F4R4H1</accession>
<proteinExistence type="predicted"/>
<gene>
    <name evidence="2" type="ORF">MELLADRAFT_87090</name>
</gene>
<protein>
    <submittedName>
        <fullName evidence="2">Uncharacterized protein</fullName>
    </submittedName>
</protein>
<dbReference type="RefSeq" id="XP_007403748.1">
    <property type="nucleotide sequence ID" value="XM_007403686.1"/>
</dbReference>
<evidence type="ECO:0000313" key="2">
    <source>
        <dbReference type="EMBL" id="EGG12810.1"/>
    </source>
</evidence>
<sequence length="331" mass="36467">MITDIPNDPDYVYQTNETTAIFDDIDKVLTNYDDTGGSKNTSMAQLRTQVASIYHYEDPNFLYHFSAVARVAIELDRRAGRPRFPITYQWPENPDPQSDPPIVLSGMLKPPPTIDIYGVVEGFLERPIPKSPPRFEDLTMFPSSAITNTAGPPPPPPHISEAFSVGAHSPSPPPAEQPPPRQRQSIRKAQSPAPQISLPSLPIFERIDKGKKRRRSFSSDESSIGPSRPAPAVSGGPFQSNVSLPAPAVSGNPALAGPFTSAITTAPYLDDNEHLVPEEFSPISFQVNQIALLYKSDIKHHISAFNSCKNRPANWQNSLTKDLLEYNFVDL</sequence>
<dbReference type="STRING" id="747676.F4R4H1"/>
<dbReference type="EMBL" id="GL883090">
    <property type="protein sequence ID" value="EGG12810.1"/>
    <property type="molecule type" value="Genomic_DNA"/>
</dbReference>